<dbReference type="SMART" id="SM00116">
    <property type="entry name" value="CBS"/>
    <property type="match status" value="3"/>
</dbReference>
<dbReference type="InterPro" id="IPR000644">
    <property type="entry name" value="CBS_dom"/>
</dbReference>
<dbReference type="InterPro" id="IPR018247">
    <property type="entry name" value="EF_Hand_1_Ca_BS"/>
</dbReference>
<evidence type="ECO:0000256" key="1">
    <source>
        <dbReference type="ARBA" id="ARBA00023122"/>
    </source>
</evidence>
<dbReference type="InterPro" id="IPR051257">
    <property type="entry name" value="Diverse_CBS-Domain"/>
</dbReference>
<evidence type="ECO:0000313" key="6">
    <source>
        <dbReference type="Proteomes" id="UP000263012"/>
    </source>
</evidence>
<evidence type="ECO:0000259" key="4">
    <source>
        <dbReference type="PROSITE" id="PS51371"/>
    </source>
</evidence>
<organism evidence="5 6">
    <name type="scientific">Halalkaliarchaeum desulfuricum</name>
    <dbReference type="NCBI Taxonomy" id="2055893"/>
    <lineage>
        <taxon>Archaea</taxon>
        <taxon>Methanobacteriati</taxon>
        <taxon>Methanobacteriota</taxon>
        <taxon>Stenosarchaea group</taxon>
        <taxon>Halobacteria</taxon>
        <taxon>Halobacteriales</taxon>
        <taxon>Haloferacaceae</taxon>
        <taxon>Halalkaliarchaeum</taxon>
    </lineage>
</organism>
<sequence>MGWEQPPNYLELVDQHPSGRPESRNPALQAPERRYPERTQLQTMDIADIVSTEYVEFTPDTRVSKLVGTFEDPTVKGVVVREEDGDVEGVVTRRQLASSYHPPDEKLGSLVWHVPQIAPDEDVRKVARLMTGSDSQYLPVIDGGELVGAVTADDILEAVEPFLDAATVADVYSKDLVSVTPDSTFGEALHVLRDNRIAHLPVVDGGEAVGILSLYDVMGIVVRSEGKSQGGDAAGTDPFGGEIAHSAGRTRRGGYGAREGELARMLELSVRDVMVSPVRTITPDRTLQDAVGEMFDVGGSALVVVDDGNANGIVTKTDLLDVLTWEAEGTRAVQLYGSDLLDDMTYSEVVEMIDAFDQRDRDMTVLDARIHLHEHDETLRGTPLLLARIRLHTDRGLYMASGEGYGASHAIGEAREVLQRRIQDRKTYGKSKKPRDEEFWEKRFGWWLES</sequence>
<dbReference type="AlphaFoldDB" id="A0A343TG79"/>
<dbReference type="PANTHER" id="PTHR43080:SF2">
    <property type="entry name" value="CBS DOMAIN-CONTAINING PROTEIN"/>
    <property type="match status" value="1"/>
</dbReference>
<dbReference type="SUPFAM" id="SSF54631">
    <property type="entry name" value="CBS-domain pair"/>
    <property type="match status" value="2"/>
</dbReference>
<dbReference type="InterPro" id="IPR046342">
    <property type="entry name" value="CBS_dom_sf"/>
</dbReference>
<feature type="domain" description="CBS" evidence="4">
    <location>
        <begin position="172"/>
        <end position="228"/>
    </location>
</feature>
<evidence type="ECO:0000256" key="2">
    <source>
        <dbReference type="PROSITE-ProRule" id="PRU00703"/>
    </source>
</evidence>
<protein>
    <submittedName>
        <fullName evidence="5">CBS domain-containing protein</fullName>
    </submittedName>
</protein>
<accession>A0A343TG79</accession>
<feature type="region of interest" description="Disordered" evidence="3">
    <location>
        <begin position="1"/>
        <end position="35"/>
    </location>
</feature>
<keyword evidence="1 2" id="KW-0129">CBS domain</keyword>
<dbReference type="PROSITE" id="PS00018">
    <property type="entry name" value="EF_HAND_1"/>
    <property type="match status" value="1"/>
</dbReference>
<feature type="region of interest" description="Disordered" evidence="3">
    <location>
        <begin position="227"/>
        <end position="254"/>
    </location>
</feature>
<evidence type="ECO:0000313" key="5">
    <source>
        <dbReference type="EMBL" id="AUX08101.1"/>
    </source>
</evidence>
<dbReference type="PROSITE" id="PS51371">
    <property type="entry name" value="CBS"/>
    <property type="match status" value="3"/>
</dbReference>
<proteinExistence type="predicted"/>
<keyword evidence="6" id="KW-1185">Reference proteome</keyword>
<dbReference type="KEGG" id="hdf:AArcSl_0448"/>
<reference evidence="6" key="1">
    <citation type="submission" date="2017-11" db="EMBL/GenBank/DDBJ databases">
        <title>Phenotypic and genomic properties of facultatively anaerobic sulfur-reducing natronoarchaea from hypersaline soda lakes.</title>
        <authorList>
            <person name="Sorokin D.Y."/>
            <person name="Kublanov I.V."/>
            <person name="Roman P."/>
            <person name="Sinninghe Damste J.S."/>
            <person name="Golyshin P.N."/>
            <person name="Rojo D."/>
            <person name="Ciordia S."/>
            <person name="Mena M.D.C."/>
            <person name="Ferrer M."/>
            <person name="Messina E."/>
            <person name="Smedile F."/>
            <person name="La Spada G."/>
            <person name="La Cono V."/>
            <person name="Yakimov M.M."/>
        </authorList>
    </citation>
    <scope>NUCLEOTIDE SEQUENCE [LARGE SCALE GENOMIC DNA]</scope>
    <source>
        <strain evidence="6">AArc-Sl</strain>
    </source>
</reference>
<feature type="domain" description="CBS" evidence="4">
    <location>
        <begin position="110"/>
        <end position="168"/>
    </location>
</feature>
<dbReference type="Proteomes" id="UP000263012">
    <property type="component" value="Chromosome"/>
</dbReference>
<dbReference type="EMBL" id="CP025066">
    <property type="protein sequence ID" value="AUX08101.1"/>
    <property type="molecule type" value="Genomic_DNA"/>
</dbReference>
<feature type="domain" description="CBS" evidence="4">
    <location>
        <begin position="274"/>
        <end position="333"/>
    </location>
</feature>
<gene>
    <name evidence="5" type="ORF">AArcSl_0448</name>
</gene>
<feature type="compositionally biased region" description="Basic and acidic residues" evidence="3">
    <location>
        <begin position="13"/>
        <end position="23"/>
    </location>
</feature>
<dbReference type="CDD" id="cd17780">
    <property type="entry name" value="CBS_pair_arch1_repeat1"/>
    <property type="match status" value="1"/>
</dbReference>
<name>A0A343TG79_9EURY</name>
<dbReference type="Pfam" id="PF00571">
    <property type="entry name" value="CBS"/>
    <property type="match status" value="4"/>
</dbReference>
<evidence type="ECO:0000256" key="3">
    <source>
        <dbReference type="SAM" id="MobiDB-lite"/>
    </source>
</evidence>
<dbReference type="Gene3D" id="3.10.580.10">
    <property type="entry name" value="CBS-domain"/>
    <property type="match status" value="3"/>
</dbReference>
<dbReference type="PANTHER" id="PTHR43080">
    <property type="entry name" value="CBS DOMAIN-CONTAINING PROTEIN CBSX3, MITOCHONDRIAL"/>
    <property type="match status" value="1"/>
</dbReference>